<gene>
    <name evidence="2" type="ORF">HMI49_42415</name>
</gene>
<feature type="non-terminal residue" evidence="2">
    <location>
        <position position="289"/>
    </location>
</feature>
<sequence>MAITYDTASSTFDWSKVSTKGGDRAGPGTVYLKGSQQQYGSLSVDYKSSWMDRTIVKATQVPAGRYDRFEVRNNAWVEVVGLLPEGSAVEVSGAGSSLMLQGGVTHKLSTLKVTGTSASVSVQPSADGQPLPLQLEVASVEVGTGASINANAAGYLGGRRGVNGAQSGRTTGNVSTGRTDVGGSYGGHGRAQNGASVVPVYGDPLSPSDFGSGGSAQSNASSKGGNGGGLLLLTVDSLKLDGALQANGEHSYAYGGAGGGIRLDVRSVTGSGFISAEGSPYDSLGYGTG</sequence>
<comment type="caution">
    <text evidence="2">The sequence shown here is derived from an EMBL/GenBank/DDBJ whole genome shotgun (WGS) entry which is preliminary data.</text>
</comment>
<feature type="region of interest" description="Disordered" evidence="1">
    <location>
        <begin position="203"/>
        <end position="223"/>
    </location>
</feature>
<evidence type="ECO:0000313" key="2">
    <source>
        <dbReference type="EMBL" id="NOK39831.1"/>
    </source>
</evidence>
<dbReference type="EMBL" id="JABFJV010000625">
    <property type="protein sequence ID" value="NOK39831.1"/>
    <property type="molecule type" value="Genomic_DNA"/>
</dbReference>
<evidence type="ECO:0000313" key="3">
    <source>
        <dbReference type="Proteomes" id="UP000563426"/>
    </source>
</evidence>
<dbReference type="Proteomes" id="UP000563426">
    <property type="component" value="Unassembled WGS sequence"/>
</dbReference>
<accession>A0A7Y4NXA7</accession>
<protein>
    <submittedName>
        <fullName evidence="2">Uncharacterized protein</fullName>
    </submittedName>
</protein>
<reference evidence="2 3" key="1">
    <citation type="submission" date="2020-05" db="EMBL/GenBank/DDBJ databases">
        <authorList>
            <person name="Whitworth D."/>
        </authorList>
    </citation>
    <scope>NUCLEOTIDE SEQUENCE [LARGE SCALE GENOMIC DNA]</scope>
    <source>
        <strain evidence="2 3">AB043B</strain>
    </source>
</reference>
<keyword evidence="3" id="KW-1185">Reference proteome</keyword>
<dbReference type="AlphaFoldDB" id="A0A7Y4NXA7"/>
<organism evidence="2 3">
    <name type="scientific">Corallococcus exercitus</name>
    <dbReference type="NCBI Taxonomy" id="2316736"/>
    <lineage>
        <taxon>Bacteria</taxon>
        <taxon>Pseudomonadati</taxon>
        <taxon>Myxococcota</taxon>
        <taxon>Myxococcia</taxon>
        <taxon>Myxococcales</taxon>
        <taxon>Cystobacterineae</taxon>
        <taxon>Myxococcaceae</taxon>
        <taxon>Corallococcus</taxon>
    </lineage>
</organism>
<proteinExistence type="predicted"/>
<evidence type="ECO:0000256" key="1">
    <source>
        <dbReference type="SAM" id="MobiDB-lite"/>
    </source>
</evidence>
<name>A0A7Y4NXA7_9BACT</name>